<name>A0ABQ9VBY6_SAGOE</name>
<reference evidence="1 2" key="1">
    <citation type="submission" date="2023-05" db="EMBL/GenBank/DDBJ databases">
        <title>B98-5 Cell Line De Novo Hybrid Assembly: An Optical Mapping Approach.</title>
        <authorList>
            <person name="Kananen K."/>
            <person name="Auerbach J.A."/>
            <person name="Kautto E."/>
            <person name="Blachly J.S."/>
        </authorList>
    </citation>
    <scope>NUCLEOTIDE SEQUENCE [LARGE SCALE GENOMIC DNA]</scope>
    <source>
        <strain evidence="1">B95-8</strain>
        <tissue evidence="1">Cell line</tissue>
    </source>
</reference>
<dbReference type="EMBL" id="JASSZA010000007">
    <property type="protein sequence ID" value="KAK2106878.1"/>
    <property type="molecule type" value="Genomic_DNA"/>
</dbReference>
<organism evidence="1 2">
    <name type="scientific">Saguinus oedipus</name>
    <name type="common">Cotton-top tamarin</name>
    <name type="synonym">Oedipomidas oedipus</name>
    <dbReference type="NCBI Taxonomy" id="9490"/>
    <lineage>
        <taxon>Eukaryota</taxon>
        <taxon>Metazoa</taxon>
        <taxon>Chordata</taxon>
        <taxon>Craniata</taxon>
        <taxon>Vertebrata</taxon>
        <taxon>Euteleostomi</taxon>
        <taxon>Mammalia</taxon>
        <taxon>Eutheria</taxon>
        <taxon>Euarchontoglires</taxon>
        <taxon>Primates</taxon>
        <taxon>Haplorrhini</taxon>
        <taxon>Platyrrhini</taxon>
        <taxon>Cebidae</taxon>
        <taxon>Callitrichinae</taxon>
        <taxon>Saguinus</taxon>
    </lineage>
</organism>
<dbReference type="Proteomes" id="UP001266305">
    <property type="component" value="Unassembled WGS sequence"/>
</dbReference>
<protein>
    <submittedName>
        <fullName evidence="1">Uncharacterized protein</fullName>
    </submittedName>
</protein>
<gene>
    <name evidence="1" type="ORF">P7K49_016392</name>
</gene>
<dbReference type="Gene3D" id="1.10.287.40">
    <property type="entry name" value="Serine-tRNA synthetase, tRNA binding domain"/>
    <property type="match status" value="1"/>
</dbReference>
<sequence>MSTSEEFVPYLTRCAASPSISPLGLSAAPVVLPHLLSRFRADNLNKLKNLCSKTIGEKMKQEDGIKKEPVGDNDSVPENVLNFDDLTADTLANLKVSQIKKVRVLIDEAILKCDAERIKLEAERFENLREIGNLLHPSVPISNDEQASRGRDLLNQPNPLTHTLLRSCRLKGNLHDKSFLLSGSFPCTKLL</sequence>
<dbReference type="InterPro" id="IPR042103">
    <property type="entry name" value="SerRS_1_N_sf"/>
</dbReference>
<proteinExistence type="predicted"/>
<comment type="caution">
    <text evidence="1">The sequence shown here is derived from an EMBL/GenBank/DDBJ whole genome shotgun (WGS) entry which is preliminary data.</text>
</comment>
<evidence type="ECO:0000313" key="2">
    <source>
        <dbReference type="Proteomes" id="UP001266305"/>
    </source>
</evidence>
<evidence type="ECO:0000313" key="1">
    <source>
        <dbReference type="EMBL" id="KAK2106878.1"/>
    </source>
</evidence>
<accession>A0ABQ9VBY6</accession>
<keyword evidence="2" id="KW-1185">Reference proteome</keyword>